<dbReference type="AlphaFoldDB" id="A0AAD4CIZ7"/>
<dbReference type="Proteomes" id="UP001194746">
    <property type="component" value="Unassembled WGS sequence"/>
</dbReference>
<proteinExistence type="predicted"/>
<evidence type="ECO:0000313" key="2">
    <source>
        <dbReference type="EMBL" id="KAF9886472.1"/>
    </source>
</evidence>
<protein>
    <submittedName>
        <fullName evidence="2">Uncharacterized protein</fullName>
    </submittedName>
</protein>
<gene>
    <name evidence="2" type="ORF">FE257_011379</name>
</gene>
<evidence type="ECO:0000313" key="3">
    <source>
        <dbReference type="Proteomes" id="UP001194746"/>
    </source>
</evidence>
<evidence type="ECO:0000256" key="1">
    <source>
        <dbReference type="SAM" id="MobiDB-lite"/>
    </source>
</evidence>
<reference evidence="2" key="2">
    <citation type="submission" date="2020-02" db="EMBL/GenBank/DDBJ databases">
        <authorList>
            <person name="Gilchrist C.L.M."/>
            <person name="Chooi Y.-H."/>
        </authorList>
    </citation>
    <scope>NUCLEOTIDE SEQUENCE</scope>
    <source>
        <strain evidence="2">MST-FP2251</strain>
    </source>
</reference>
<dbReference type="EMBL" id="VCAU01000076">
    <property type="protein sequence ID" value="KAF9886472.1"/>
    <property type="molecule type" value="Genomic_DNA"/>
</dbReference>
<sequence length="186" mass="20892">MFCLYGDRSRNIAIERLETEKPRLVRVRTLSRGNDDARVSLPQSVHSQLDIRESFAGKKSHTSHSGIEGSRARQGAASLKSRLNPKTLFSRRGILKSPTPKFPYEEIPPLEPWIVMRHTQVSRRVEVGRLPESENSLASDVVKIHAYRRRGDMDFDLCPDIIIEEVKGSQPGDGTGTGHKVRGIPL</sequence>
<keyword evidence="3" id="KW-1185">Reference proteome</keyword>
<comment type="caution">
    <text evidence="2">The sequence shown here is derived from an EMBL/GenBank/DDBJ whole genome shotgun (WGS) entry which is preliminary data.</text>
</comment>
<reference evidence="2" key="1">
    <citation type="journal article" date="2019" name="Beilstein J. Org. Chem.">
        <title>Nanangenines: drimane sesquiterpenoids as the dominant metabolite cohort of a novel Australian fungus, Aspergillus nanangensis.</title>
        <authorList>
            <person name="Lacey H.J."/>
            <person name="Gilchrist C.L.M."/>
            <person name="Crombie A."/>
            <person name="Kalaitzis J.A."/>
            <person name="Vuong D."/>
            <person name="Rutledge P.J."/>
            <person name="Turner P."/>
            <person name="Pitt J.I."/>
            <person name="Lacey E."/>
            <person name="Chooi Y.H."/>
            <person name="Piggott A.M."/>
        </authorList>
    </citation>
    <scope>NUCLEOTIDE SEQUENCE</scope>
    <source>
        <strain evidence="2">MST-FP2251</strain>
    </source>
</reference>
<feature type="region of interest" description="Disordered" evidence="1">
    <location>
        <begin position="56"/>
        <end position="79"/>
    </location>
</feature>
<accession>A0AAD4CIZ7</accession>
<organism evidence="2 3">
    <name type="scientific">Aspergillus nanangensis</name>
    <dbReference type="NCBI Taxonomy" id="2582783"/>
    <lineage>
        <taxon>Eukaryota</taxon>
        <taxon>Fungi</taxon>
        <taxon>Dikarya</taxon>
        <taxon>Ascomycota</taxon>
        <taxon>Pezizomycotina</taxon>
        <taxon>Eurotiomycetes</taxon>
        <taxon>Eurotiomycetidae</taxon>
        <taxon>Eurotiales</taxon>
        <taxon>Aspergillaceae</taxon>
        <taxon>Aspergillus</taxon>
        <taxon>Aspergillus subgen. Circumdati</taxon>
    </lineage>
</organism>
<name>A0AAD4CIZ7_ASPNN</name>